<keyword evidence="5 9" id="KW-0812">Transmembrane</keyword>
<evidence type="ECO:0000256" key="1">
    <source>
        <dbReference type="ARBA" id="ARBA00004429"/>
    </source>
</evidence>
<dbReference type="GO" id="GO:0022857">
    <property type="term" value="F:transmembrane transporter activity"/>
    <property type="evidence" value="ECO:0007669"/>
    <property type="project" value="TreeGrafter"/>
</dbReference>
<accession>A0A923LXQ7</accession>
<evidence type="ECO:0000256" key="6">
    <source>
        <dbReference type="ARBA" id="ARBA00022989"/>
    </source>
</evidence>
<evidence type="ECO:0000256" key="9">
    <source>
        <dbReference type="SAM" id="Phobius"/>
    </source>
</evidence>
<reference evidence="11" key="1">
    <citation type="submission" date="2020-08" db="EMBL/GenBank/DDBJ databases">
        <title>Genome public.</title>
        <authorList>
            <person name="Liu C."/>
            <person name="Sun Q."/>
        </authorList>
    </citation>
    <scope>NUCLEOTIDE SEQUENCE</scope>
    <source>
        <strain evidence="11">NSJ-28</strain>
    </source>
</reference>
<keyword evidence="4" id="KW-0997">Cell inner membrane</keyword>
<sequence>MNENKQGFFKKFINDWEMYIASVGFVVMCLAIIINVFSRFVISKSFAWAEEVSYLGFAYTVFFGVCTLYKNQGMIAIDVIVDRLPKLPKRIIYIINFVILAIGNAVLTYYSFILTVEAWVRPTAALRIPYTFMDLPALIGFFVMCLYSLRFLYWSIIGKEFAETSLENRA</sequence>
<name>A0A923LXQ7_9FIRM</name>
<evidence type="ECO:0000256" key="7">
    <source>
        <dbReference type="ARBA" id="ARBA00023136"/>
    </source>
</evidence>
<evidence type="ECO:0000256" key="5">
    <source>
        <dbReference type="ARBA" id="ARBA00022692"/>
    </source>
</evidence>
<dbReference type="RefSeq" id="WP_107631965.1">
    <property type="nucleotide sequence ID" value="NZ_JACOPL010000009.1"/>
</dbReference>
<dbReference type="PANTHER" id="PTHR35011:SF11">
    <property type="entry name" value="TRAP TRANSPORTER SMALL PERMEASE PROTEIN"/>
    <property type="match status" value="1"/>
</dbReference>
<dbReference type="EMBL" id="JACOPL010000009">
    <property type="protein sequence ID" value="MBC5725872.1"/>
    <property type="molecule type" value="Genomic_DNA"/>
</dbReference>
<evidence type="ECO:0000256" key="3">
    <source>
        <dbReference type="ARBA" id="ARBA00022475"/>
    </source>
</evidence>
<gene>
    <name evidence="11" type="ORF">H8S45_10440</name>
</gene>
<organism evidence="11 12">
    <name type="scientific">Agathobaculum faecis</name>
    <dbReference type="NCBI Taxonomy" id="2763013"/>
    <lineage>
        <taxon>Bacteria</taxon>
        <taxon>Bacillati</taxon>
        <taxon>Bacillota</taxon>
        <taxon>Clostridia</taxon>
        <taxon>Eubacteriales</taxon>
        <taxon>Butyricicoccaceae</taxon>
        <taxon>Agathobaculum</taxon>
    </lineage>
</organism>
<keyword evidence="2" id="KW-0813">Transport</keyword>
<comment type="subcellular location">
    <subcellularLocation>
        <location evidence="1">Cell inner membrane</location>
        <topology evidence="1">Multi-pass membrane protein</topology>
    </subcellularLocation>
</comment>
<dbReference type="Proteomes" id="UP000606499">
    <property type="component" value="Unassembled WGS sequence"/>
</dbReference>
<feature type="transmembrane region" description="Helical" evidence="9">
    <location>
        <begin position="52"/>
        <end position="70"/>
    </location>
</feature>
<keyword evidence="3" id="KW-1003">Cell membrane</keyword>
<comment type="similarity">
    <text evidence="8">Belongs to the TRAP transporter small permease family.</text>
</comment>
<comment type="caution">
    <text evidence="11">The sequence shown here is derived from an EMBL/GenBank/DDBJ whole genome shotgun (WGS) entry which is preliminary data.</text>
</comment>
<keyword evidence="12" id="KW-1185">Reference proteome</keyword>
<dbReference type="InterPro" id="IPR007387">
    <property type="entry name" value="TRAP_DctQ"/>
</dbReference>
<feature type="transmembrane region" description="Helical" evidence="9">
    <location>
        <begin position="91"/>
        <end position="112"/>
    </location>
</feature>
<dbReference type="PANTHER" id="PTHR35011">
    <property type="entry name" value="2,3-DIKETO-L-GULONATE TRAP TRANSPORTER SMALL PERMEASE PROTEIN YIAM"/>
    <property type="match status" value="1"/>
</dbReference>
<evidence type="ECO:0000256" key="8">
    <source>
        <dbReference type="ARBA" id="ARBA00038436"/>
    </source>
</evidence>
<protein>
    <submittedName>
        <fullName evidence="11">TRAP transporter small permease</fullName>
    </submittedName>
</protein>
<evidence type="ECO:0000313" key="12">
    <source>
        <dbReference type="Proteomes" id="UP000606499"/>
    </source>
</evidence>
<feature type="transmembrane region" description="Helical" evidence="9">
    <location>
        <begin position="132"/>
        <end position="153"/>
    </location>
</feature>
<dbReference type="InterPro" id="IPR055348">
    <property type="entry name" value="DctQ"/>
</dbReference>
<evidence type="ECO:0000256" key="2">
    <source>
        <dbReference type="ARBA" id="ARBA00022448"/>
    </source>
</evidence>
<dbReference type="Pfam" id="PF04290">
    <property type="entry name" value="DctQ"/>
    <property type="match status" value="1"/>
</dbReference>
<dbReference type="GO" id="GO:0005886">
    <property type="term" value="C:plasma membrane"/>
    <property type="evidence" value="ECO:0007669"/>
    <property type="project" value="UniProtKB-SubCell"/>
</dbReference>
<feature type="transmembrane region" description="Helical" evidence="9">
    <location>
        <begin position="20"/>
        <end position="40"/>
    </location>
</feature>
<evidence type="ECO:0000256" key="4">
    <source>
        <dbReference type="ARBA" id="ARBA00022519"/>
    </source>
</evidence>
<keyword evidence="6 9" id="KW-1133">Transmembrane helix</keyword>
<dbReference type="AlphaFoldDB" id="A0A923LXQ7"/>
<evidence type="ECO:0000259" key="10">
    <source>
        <dbReference type="Pfam" id="PF04290"/>
    </source>
</evidence>
<proteinExistence type="inferred from homology"/>
<keyword evidence="7 9" id="KW-0472">Membrane</keyword>
<dbReference type="GO" id="GO:0015740">
    <property type="term" value="P:C4-dicarboxylate transport"/>
    <property type="evidence" value="ECO:0007669"/>
    <property type="project" value="TreeGrafter"/>
</dbReference>
<evidence type="ECO:0000313" key="11">
    <source>
        <dbReference type="EMBL" id="MBC5725872.1"/>
    </source>
</evidence>
<feature type="domain" description="Tripartite ATP-independent periplasmic transporters DctQ component" evidence="10">
    <location>
        <begin position="28"/>
        <end position="152"/>
    </location>
</feature>